<comment type="caution">
    <text evidence="5">The sequence shown here is derived from an EMBL/GenBank/DDBJ whole genome shotgun (WGS) entry which is preliminary data.</text>
</comment>
<sequence>MMLPEERRIKIVDILRKNGKAEVHILADKLKVSKMTIRRDLEILEDKRLLMRTHGGAVYKDIISYEVPYMDKEIVNKNEKERIGKRAAEFLKEGQSLILDAGTTCLEVAKHIKAMKDITVITNDIKIVMELFKYTNIRLFCTGGIVQENVGALIGRHAELFIQSFNVDYAFIGVTSVNSNYSVSTPTAEKAYLKRLMINNANKSVLLADHSKFNKTSFSKVCNIDEVNILISDIELKDNIKKDLERFETKLYFV</sequence>
<dbReference type="Pfam" id="PF00455">
    <property type="entry name" value="DeoRC"/>
    <property type="match status" value="1"/>
</dbReference>
<keyword evidence="3" id="KW-0804">Transcription</keyword>
<dbReference type="GO" id="GO:0003677">
    <property type="term" value="F:DNA binding"/>
    <property type="evidence" value="ECO:0007669"/>
    <property type="project" value="UniProtKB-KW"/>
</dbReference>
<gene>
    <name evidence="5" type="ORF">AB8U03_06470</name>
</gene>
<dbReference type="SMART" id="SM00420">
    <property type="entry name" value="HTH_DEOR"/>
    <property type="match status" value="1"/>
</dbReference>
<dbReference type="InterPro" id="IPR018356">
    <property type="entry name" value="Tscrpt_reg_HTH_DeoR_CS"/>
</dbReference>
<dbReference type="Gene3D" id="3.40.50.1360">
    <property type="match status" value="1"/>
</dbReference>
<dbReference type="InterPro" id="IPR050313">
    <property type="entry name" value="Carb_Metab_HTH_regulators"/>
</dbReference>
<dbReference type="EMBL" id="JBGEWD010000004">
    <property type="protein sequence ID" value="MEY7999841.1"/>
    <property type="molecule type" value="Genomic_DNA"/>
</dbReference>
<keyword evidence="1" id="KW-0805">Transcription regulation</keyword>
<evidence type="ECO:0000259" key="4">
    <source>
        <dbReference type="PROSITE" id="PS51000"/>
    </source>
</evidence>
<keyword evidence="2 5" id="KW-0238">DNA-binding</keyword>
<dbReference type="PRINTS" id="PR00037">
    <property type="entry name" value="HTHLACR"/>
</dbReference>
<dbReference type="PROSITE" id="PS00894">
    <property type="entry name" value="HTH_DEOR_1"/>
    <property type="match status" value="1"/>
</dbReference>
<dbReference type="PANTHER" id="PTHR30363:SF46">
    <property type="entry name" value="LYSR FAMILY TRANSCRIPTIONAL REGULATOR"/>
    <property type="match status" value="1"/>
</dbReference>
<dbReference type="Pfam" id="PF08220">
    <property type="entry name" value="HTH_DeoR"/>
    <property type="match status" value="1"/>
</dbReference>
<feature type="domain" description="HTH deoR-type" evidence="4">
    <location>
        <begin position="4"/>
        <end position="59"/>
    </location>
</feature>
<accession>A0ABV4BM23</accession>
<dbReference type="InterPro" id="IPR037171">
    <property type="entry name" value="NagB/RpiA_transferase-like"/>
</dbReference>
<dbReference type="InterPro" id="IPR001034">
    <property type="entry name" value="DeoR_HTH"/>
</dbReference>
<dbReference type="Gene3D" id="1.10.10.10">
    <property type="entry name" value="Winged helix-like DNA-binding domain superfamily/Winged helix DNA-binding domain"/>
    <property type="match status" value="1"/>
</dbReference>
<keyword evidence="6" id="KW-1185">Reference proteome</keyword>
<dbReference type="InterPro" id="IPR036388">
    <property type="entry name" value="WH-like_DNA-bd_sf"/>
</dbReference>
<dbReference type="RefSeq" id="WP_369703724.1">
    <property type="nucleotide sequence ID" value="NZ_JBGEWD010000004.1"/>
</dbReference>
<evidence type="ECO:0000313" key="5">
    <source>
        <dbReference type="EMBL" id="MEY7999841.1"/>
    </source>
</evidence>
<protein>
    <submittedName>
        <fullName evidence="5">DeoR/GlpR family DNA-binding transcription regulator</fullName>
    </submittedName>
</protein>
<evidence type="ECO:0000256" key="2">
    <source>
        <dbReference type="ARBA" id="ARBA00023125"/>
    </source>
</evidence>
<organism evidence="5 6">
    <name type="scientific">Clostridium moutaii</name>
    <dbReference type="NCBI Taxonomy" id="3240932"/>
    <lineage>
        <taxon>Bacteria</taxon>
        <taxon>Bacillati</taxon>
        <taxon>Bacillota</taxon>
        <taxon>Clostridia</taxon>
        <taxon>Eubacteriales</taxon>
        <taxon>Clostridiaceae</taxon>
        <taxon>Clostridium</taxon>
    </lineage>
</organism>
<evidence type="ECO:0000256" key="3">
    <source>
        <dbReference type="ARBA" id="ARBA00023163"/>
    </source>
</evidence>
<dbReference type="PANTHER" id="PTHR30363">
    <property type="entry name" value="HTH-TYPE TRANSCRIPTIONAL REGULATOR SRLR-RELATED"/>
    <property type="match status" value="1"/>
</dbReference>
<name>A0ABV4BM23_9CLOT</name>
<evidence type="ECO:0000256" key="1">
    <source>
        <dbReference type="ARBA" id="ARBA00023015"/>
    </source>
</evidence>
<evidence type="ECO:0000313" key="6">
    <source>
        <dbReference type="Proteomes" id="UP001564657"/>
    </source>
</evidence>
<dbReference type="SUPFAM" id="SSF100950">
    <property type="entry name" value="NagB/RpiA/CoA transferase-like"/>
    <property type="match status" value="1"/>
</dbReference>
<proteinExistence type="predicted"/>
<dbReference type="SMART" id="SM01134">
    <property type="entry name" value="DeoRC"/>
    <property type="match status" value="1"/>
</dbReference>
<dbReference type="InterPro" id="IPR014036">
    <property type="entry name" value="DeoR-like_C"/>
</dbReference>
<dbReference type="PROSITE" id="PS51000">
    <property type="entry name" value="HTH_DEOR_2"/>
    <property type="match status" value="1"/>
</dbReference>
<dbReference type="Proteomes" id="UP001564657">
    <property type="component" value="Unassembled WGS sequence"/>
</dbReference>
<reference evidence="5 6" key="1">
    <citation type="submission" date="2024-08" db="EMBL/GenBank/DDBJ databases">
        <title>Clostridium lapicellarii sp. nov., and Clostridium renhuaiense sp. nov., two species isolated from the mud in a fermentation cellar used for producing sauce-flavour Chinese liquors.</title>
        <authorList>
            <person name="Yang F."/>
            <person name="Wang H."/>
            <person name="Chen L.Q."/>
            <person name="Zhou N."/>
            <person name="Lu J.J."/>
            <person name="Pu X.X."/>
            <person name="Wan B."/>
            <person name="Wang L."/>
            <person name="Liu S.J."/>
        </authorList>
    </citation>
    <scope>NUCLEOTIDE SEQUENCE [LARGE SCALE GENOMIC DNA]</scope>
    <source>
        <strain evidence="5 6">MT-5</strain>
    </source>
</reference>
<dbReference type="InterPro" id="IPR036390">
    <property type="entry name" value="WH_DNA-bd_sf"/>
</dbReference>
<dbReference type="SUPFAM" id="SSF46785">
    <property type="entry name" value="Winged helix' DNA-binding domain"/>
    <property type="match status" value="1"/>
</dbReference>